<dbReference type="Proteomes" id="UP000789759">
    <property type="component" value="Unassembled WGS sequence"/>
</dbReference>
<sequence length="311" mass="36849">KTYIYPSMLSPPAGQFESREELLLHVQNFPKTLEYAITTKRSQSNVKGEIKNKMLVCDKSDYYRNRLNLTENSCCKQTSLKLLNCPFELFGTRHDNTWYFEVRNPEHNHEASVDMSVLLDELRGSDFEFEYHNESEIEYEWALTCISKSFSRLSSPKVIVTDRELALMNAINKVFPKDWNEFLRMWQLVTDKFLKCYENKPGAIKYLQETWMPYKECFVSAWTENYLHLGNKVTLYIEAAHATLKSEHLANDQVLQQCDIYEHWWIQGYYIEFLEPTLPVNNVYTNLQPLLQSLAQAYQFWPPYQQSIIYT</sequence>
<dbReference type="AlphaFoldDB" id="A0A9N9JIS9"/>
<proteinExistence type="predicted"/>
<dbReference type="PANTHER" id="PTHR31569:SF4">
    <property type="entry name" value="SWIM-TYPE DOMAIN-CONTAINING PROTEIN"/>
    <property type="match status" value="1"/>
</dbReference>
<name>A0A9N9JIS9_9GLOM</name>
<dbReference type="OrthoDB" id="4950677at2759"/>
<feature type="domain" description="MULE transposase" evidence="1">
    <location>
        <begin position="133"/>
        <end position="177"/>
    </location>
</feature>
<comment type="caution">
    <text evidence="2">The sequence shown here is derived from an EMBL/GenBank/DDBJ whole genome shotgun (WGS) entry which is preliminary data.</text>
</comment>
<protein>
    <submittedName>
        <fullName evidence="2">887_t:CDS:1</fullName>
    </submittedName>
</protein>
<gene>
    <name evidence="2" type="ORF">CPELLU_LOCUS16400</name>
</gene>
<dbReference type="PANTHER" id="PTHR31569">
    <property type="entry name" value="SWIM-TYPE DOMAIN-CONTAINING PROTEIN"/>
    <property type="match status" value="1"/>
</dbReference>
<keyword evidence="3" id="KW-1185">Reference proteome</keyword>
<accession>A0A9N9JIS9</accession>
<dbReference type="EMBL" id="CAJVQA010024127">
    <property type="protein sequence ID" value="CAG8781220.1"/>
    <property type="molecule type" value="Genomic_DNA"/>
</dbReference>
<evidence type="ECO:0000313" key="2">
    <source>
        <dbReference type="EMBL" id="CAG8781220.1"/>
    </source>
</evidence>
<feature type="non-terminal residue" evidence="2">
    <location>
        <position position="311"/>
    </location>
</feature>
<evidence type="ECO:0000259" key="1">
    <source>
        <dbReference type="Pfam" id="PF10551"/>
    </source>
</evidence>
<evidence type="ECO:0000313" key="3">
    <source>
        <dbReference type="Proteomes" id="UP000789759"/>
    </source>
</evidence>
<reference evidence="2" key="1">
    <citation type="submission" date="2021-06" db="EMBL/GenBank/DDBJ databases">
        <authorList>
            <person name="Kallberg Y."/>
            <person name="Tangrot J."/>
            <person name="Rosling A."/>
        </authorList>
    </citation>
    <scope>NUCLEOTIDE SEQUENCE</scope>
    <source>
        <strain evidence="2">FL966</strain>
    </source>
</reference>
<organism evidence="2 3">
    <name type="scientific">Cetraspora pellucida</name>
    <dbReference type="NCBI Taxonomy" id="1433469"/>
    <lineage>
        <taxon>Eukaryota</taxon>
        <taxon>Fungi</taxon>
        <taxon>Fungi incertae sedis</taxon>
        <taxon>Mucoromycota</taxon>
        <taxon>Glomeromycotina</taxon>
        <taxon>Glomeromycetes</taxon>
        <taxon>Diversisporales</taxon>
        <taxon>Gigasporaceae</taxon>
        <taxon>Cetraspora</taxon>
    </lineage>
</organism>
<dbReference type="InterPro" id="IPR018289">
    <property type="entry name" value="MULE_transposase_dom"/>
</dbReference>
<dbReference type="InterPro" id="IPR052579">
    <property type="entry name" value="Zinc_finger_SWIM"/>
</dbReference>
<dbReference type="Pfam" id="PF10551">
    <property type="entry name" value="MULE"/>
    <property type="match status" value="1"/>
</dbReference>